<dbReference type="Proteomes" id="UP000515977">
    <property type="component" value="Chromosome"/>
</dbReference>
<dbReference type="EMBL" id="CP060711">
    <property type="protein sequence ID" value="QNN46806.1"/>
    <property type="molecule type" value="Genomic_DNA"/>
</dbReference>
<proteinExistence type="predicted"/>
<gene>
    <name evidence="1" type="ORF">H9L17_01070</name>
</gene>
<dbReference type="KEGG" id="tbv:H9L17_01070"/>
<sequence>MRCLLFAIGILLVAIVPSTRAESLYRCVGRSGAVSYQSQACSETQRLDRIVEYRADPIPSRDSRQPRFETRRQPSRLAIRNPRQRVAHGSVAVTSNSRCRASKAKREADLRRLGLSRTYEQLSRLDAPVREACRGF</sequence>
<evidence type="ECO:0000313" key="1">
    <source>
        <dbReference type="EMBL" id="QNN46806.1"/>
    </source>
</evidence>
<organism evidence="1 2">
    <name type="scientific">Thermomonas brevis</name>
    <dbReference type="NCBI Taxonomy" id="215691"/>
    <lineage>
        <taxon>Bacteria</taxon>
        <taxon>Pseudomonadati</taxon>
        <taxon>Pseudomonadota</taxon>
        <taxon>Gammaproteobacteria</taxon>
        <taxon>Lysobacterales</taxon>
        <taxon>Lysobacteraceae</taxon>
        <taxon>Thermomonas</taxon>
    </lineage>
</organism>
<dbReference type="RefSeq" id="WP_187570555.1">
    <property type="nucleotide sequence ID" value="NZ_CP060711.1"/>
</dbReference>
<evidence type="ECO:0008006" key="3">
    <source>
        <dbReference type="Google" id="ProtNLM"/>
    </source>
</evidence>
<accession>A0A7G9QTY1</accession>
<evidence type="ECO:0000313" key="2">
    <source>
        <dbReference type="Proteomes" id="UP000515977"/>
    </source>
</evidence>
<protein>
    <recommendedName>
        <fullName evidence="3">DUF4124 domain-containing protein</fullName>
    </recommendedName>
</protein>
<dbReference type="AlphaFoldDB" id="A0A7G9QTY1"/>
<name>A0A7G9QTY1_9GAMM</name>
<reference evidence="1 2" key="1">
    <citation type="submission" date="2020-08" db="EMBL/GenBank/DDBJ databases">
        <title>Genome sequence of Thermomonas brevis KACC 16975T.</title>
        <authorList>
            <person name="Hyun D.-W."/>
            <person name="Bae J.-W."/>
        </authorList>
    </citation>
    <scope>NUCLEOTIDE SEQUENCE [LARGE SCALE GENOMIC DNA]</scope>
    <source>
        <strain evidence="1 2">KACC 16975</strain>
    </source>
</reference>
<keyword evidence="2" id="KW-1185">Reference proteome</keyword>